<evidence type="ECO:0000313" key="1">
    <source>
        <dbReference type="EMBL" id="GJT42818.1"/>
    </source>
</evidence>
<reference evidence="1" key="1">
    <citation type="journal article" date="2022" name="Int. J. Mol. Sci.">
        <title>Draft Genome of Tanacetum Coccineum: Genomic Comparison of Closely Related Tanacetum-Family Plants.</title>
        <authorList>
            <person name="Yamashiro T."/>
            <person name="Shiraishi A."/>
            <person name="Nakayama K."/>
            <person name="Satake H."/>
        </authorList>
    </citation>
    <scope>NUCLEOTIDE SEQUENCE</scope>
</reference>
<dbReference type="EMBL" id="BQNB010015678">
    <property type="protein sequence ID" value="GJT42818.1"/>
    <property type="molecule type" value="Genomic_DNA"/>
</dbReference>
<sequence length="95" mass="10887">MIFPMNIQGKIFDPGITFHGKSFENDAFQNKSSKELAPSKALLTLDVFDPLHPPLMDFQCDQKKHFFSGFFSGNFGKLQFNIVEGTKQFPTIFHR</sequence>
<organism evidence="1 2">
    <name type="scientific">Tanacetum coccineum</name>
    <dbReference type="NCBI Taxonomy" id="301880"/>
    <lineage>
        <taxon>Eukaryota</taxon>
        <taxon>Viridiplantae</taxon>
        <taxon>Streptophyta</taxon>
        <taxon>Embryophyta</taxon>
        <taxon>Tracheophyta</taxon>
        <taxon>Spermatophyta</taxon>
        <taxon>Magnoliopsida</taxon>
        <taxon>eudicotyledons</taxon>
        <taxon>Gunneridae</taxon>
        <taxon>Pentapetalae</taxon>
        <taxon>asterids</taxon>
        <taxon>campanulids</taxon>
        <taxon>Asterales</taxon>
        <taxon>Asteraceae</taxon>
        <taxon>Asteroideae</taxon>
        <taxon>Anthemideae</taxon>
        <taxon>Anthemidinae</taxon>
        <taxon>Tanacetum</taxon>
    </lineage>
</organism>
<dbReference type="Proteomes" id="UP001151760">
    <property type="component" value="Unassembled WGS sequence"/>
</dbReference>
<evidence type="ECO:0000313" key="2">
    <source>
        <dbReference type="Proteomes" id="UP001151760"/>
    </source>
</evidence>
<keyword evidence="2" id="KW-1185">Reference proteome</keyword>
<accession>A0ABQ5DV63</accession>
<protein>
    <submittedName>
        <fullName evidence="1">Uncharacterized protein</fullName>
    </submittedName>
</protein>
<reference evidence="1" key="2">
    <citation type="submission" date="2022-01" db="EMBL/GenBank/DDBJ databases">
        <authorList>
            <person name="Yamashiro T."/>
            <person name="Shiraishi A."/>
            <person name="Satake H."/>
            <person name="Nakayama K."/>
        </authorList>
    </citation>
    <scope>NUCLEOTIDE SEQUENCE</scope>
</reference>
<comment type="caution">
    <text evidence="1">The sequence shown here is derived from an EMBL/GenBank/DDBJ whole genome shotgun (WGS) entry which is preliminary data.</text>
</comment>
<proteinExistence type="predicted"/>
<gene>
    <name evidence="1" type="ORF">Tco_0951533</name>
</gene>
<name>A0ABQ5DV63_9ASTR</name>